<proteinExistence type="predicted"/>
<organism evidence="1">
    <name type="scientific">Eucalyptus grandis</name>
    <name type="common">Flooded gum</name>
    <dbReference type="NCBI Taxonomy" id="71139"/>
    <lineage>
        <taxon>Eukaryota</taxon>
        <taxon>Viridiplantae</taxon>
        <taxon>Streptophyta</taxon>
        <taxon>Embryophyta</taxon>
        <taxon>Tracheophyta</taxon>
        <taxon>Spermatophyta</taxon>
        <taxon>Magnoliopsida</taxon>
        <taxon>eudicotyledons</taxon>
        <taxon>Gunneridae</taxon>
        <taxon>Pentapetalae</taxon>
        <taxon>rosids</taxon>
        <taxon>malvids</taxon>
        <taxon>Myrtales</taxon>
        <taxon>Myrtaceae</taxon>
        <taxon>Myrtoideae</taxon>
        <taxon>Eucalypteae</taxon>
        <taxon>Eucalyptus</taxon>
    </lineage>
</organism>
<evidence type="ECO:0000313" key="1">
    <source>
        <dbReference type="EMBL" id="KCW50150.1"/>
    </source>
</evidence>
<dbReference type="EMBL" id="KK198763">
    <property type="protein sequence ID" value="KCW50150.1"/>
    <property type="molecule type" value="Genomic_DNA"/>
</dbReference>
<accession>A0A059A9U9</accession>
<dbReference type="InParanoid" id="A0A059A9U9"/>
<dbReference type="Gramene" id="KCW50150">
    <property type="protein sequence ID" value="KCW50150"/>
    <property type="gene ID" value="EUGRSUZ_K03582"/>
</dbReference>
<dbReference type="AlphaFoldDB" id="A0A059A9U9"/>
<name>A0A059A9U9_EUCGR</name>
<gene>
    <name evidence="1" type="ORF">EUGRSUZ_K03582</name>
</gene>
<sequence length="73" mass="8184">MMIEINYAKCKPVEDDICSGLLVDLSLLPSSFLLATTWAVEFAALMHITVAEVRKIVHTTLERQSFLNPVFVC</sequence>
<protein>
    <submittedName>
        <fullName evidence="1">Uncharacterized protein</fullName>
    </submittedName>
</protein>
<reference evidence="1" key="1">
    <citation type="submission" date="2013-07" db="EMBL/GenBank/DDBJ databases">
        <title>The genome of Eucalyptus grandis.</title>
        <authorList>
            <person name="Schmutz J."/>
            <person name="Hayes R."/>
            <person name="Myburg A."/>
            <person name="Tuskan G."/>
            <person name="Grattapaglia D."/>
            <person name="Rokhsar D.S."/>
        </authorList>
    </citation>
    <scope>NUCLEOTIDE SEQUENCE</scope>
    <source>
        <tissue evidence="1">Leaf extractions</tissue>
    </source>
</reference>